<dbReference type="SUPFAM" id="SSF81343">
    <property type="entry name" value="Fumarate reductase respiratory complex transmembrane subunits"/>
    <property type="match status" value="1"/>
</dbReference>
<evidence type="ECO:0000256" key="6">
    <source>
        <dbReference type="ARBA" id="ARBA00022692"/>
    </source>
</evidence>
<keyword evidence="5 12" id="KW-0349">Heme</keyword>
<evidence type="ECO:0000313" key="15">
    <source>
        <dbReference type="Proteomes" id="UP000229081"/>
    </source>
</evidence>
<evidence type="ECO:0000256" key="10">
    <source>
        <dbReference type="ARBA" id="ARBA00023136"/>
    </source>
</evidence>
<evidence type="ECO:0000256" key="8">
    <source>
        <dbReference type="ARBA" id="ARBA00022989"/>
    </source>
</evidence>
<keyword evidence="10 13" id="KW-0472">Membrane</keyword>
<proteinExistence type="inferred from homology"/>
<evidence type="ECO:0000256" key="7">
    <source>
        <dbReference type="ARBA" id="ARBA00022723"/>
    </source>
</evidence>
<keyword evidence="8 13" id="KW-1133">Transmembrane helix</keyword>
<dbReference type="PANTHER" id="PTHR10978:SF5">
    <property type="entry name" value="SUCCINATE DEHYDROGENASE CYTOCHROME B560 SUBUNIT, MITOCHONDRIAL"/>
    <property type="match status" value="1"/>
</dbReference>
<dbReference type="PIRSF" id="PIRSF000178">
    <property type="entry name" value="SDH_cyt_b560"/>
    <property type="match status" value="1"/>
</dbReference>
<protein>
    <recommendedName>
        <fullName evidence="4">Succinate dehydrogenase cytochrome b556 subunit</fullName>
    </recommendedName>
</protein>
<comment type="subunit">
    <text evidence="11">Part of an enzyme complex containing four subunits: a flavoprotein, an iron-sulfur protein, plus two membrane-anchoring proteins, SdhC and SdhD. The complex can form homotrimers.</text>
</comment>
<evidence type="ECO:0000256" key="1">
    <source>
        <dbReference type="ARBA" id="ARBA00004050"/>
    </source>
</evidence>
<dbReference type="Pfam" id="PF01127">
    <property type="entry name" value="Sdh_cyt"/>
    <property type="match status" value="1"/>
</dbReference>
<keyword evidence="7 12" id="KW-0479">Metal-binding</keyword>
<sequence length="140" mass="14920">MANVRNPARPLSPHLSIWKWGPSMAVSIVHRATGSGMATVGTILFVWWLSAMASGPAAYGAFVDLFTVSSGKLNVVGYIFGIGLTLSFFQHMASGVRHLFLDAGANFELGANKRTALATFVVAVVATSAFWLFLLEKSNG</sequence>
<dbReference type="PANTHER" id="PTHR10978">
    <property type="entry name" value="SUCCINATE DEHYDROGENASE CYTOCHROME B560 SUBUNIT"/>
    <property type="match status" value="1"/>
</dbReference>
<evidence type="ECO:0000256" key="3">
    <source>
        <dbReference type="ARBA" id="ARBA00007244"/>
    </source>
</evidence>
<comment type="similarity">
    <text evidence="3">Belongs to the cytochrome b560 family.</text>
</comment>
<feature type="transmembrane region" description="Helical" evidence="13">
    <location>
        <begin position="45"/>
        <end position="68"/>
    </location>
</feature>
<dbReference type="InterPro" id="IPR014314">
    <property type="entry name" value="Succ_DH_cytb556"/>
</dbReference>
<keyword evidence="9 12" id="KW-0408">Iron</keyword>
<dbReference type="GO" id="GO:0006099">
    <property type="term" value="P:tricarboxylic acid cycle"/>
    <property type="evidence" value="ECO:0007669"/>
    <property type="project" value="InterPro"/>
</dbReference>
<dbReference type="CDD" id="cd03499">
    <property type="entry name" value="SQR_TypeC_SdhC"/>
    <property type="match status" value="1"/>
</dbReference>
<evidence type="ECO:0000256" key="12">
    <source>
        <dbReference type="PIRSR" id="PIRSR000178-1"/>
    </source>
</evidence>
<comment type="function">
    <text evidence="1">Membrane-anchoring subunit of succinate dehydrogenase (SDH).</text>
</comment>
<evidence type="ECO:0000256" key="11">
    <source>
        <dbReference type="ARBA" id="ARBA00025912"/>
    </source>
</evidence>
<keyword evidence="15" id="KW-1185">Reference proteome</keyword>
<dbReference type="Gene3D" id="1.20.1300.10">
    <property type="entry name" value="Fumarate reductase/succinate dehydrogenase, transmembrane subunit"/>
    <property type="match status" value="1"/>
</dbReference>
<dbReference type="GO" id="GO:0016020">
    <property type="term" value="C:membrane"/>
    <property type="evidence" value="ECO:0007669"/>
    <property type="project" value="UniProtKB-SubCell"/>
</dbReference>
<dbReference type="GO" id="GO:0046872">
    <property type="term" value="F:metal ion binding"/>
    <property type="evidence" value="ECO:0007669"/>
    <property type="project" value="UniProtKB-KW"/>
</dbReference>
<dbReference type="OrthoDB" id="9799441at2"/>
<evidence type="ECO:0000256" key="5">
    <source>
        <dbReference type="ARBA" id="ARBA00022617"/>
    </source>
</evidence>
<dbReference type="InterPro" id="IPR000701">
    <property type="entry name" value="SuccDH_FuR_B_TM-su"/>
</dbReference>
<feature type="binding site" description="axial binding residue" evidence="12">
    <location>
        <position position="91"/>
    </location>
    <ligand>
        <name>heme</name>
        <dbReference type="ChEBI" id="CHEBI:30413"/>
        <note>ligand shared with second transmembrane subunit</note>
    </ligand>
    <ligandPart>
        <name>Fe</name>
        <dbReference type="ChEBI" id="CHEBI:18248"/>
    </ligandPart>
</feature>
<feature type="transmembrane region" description="Helical" evidence="13">
    <location>
        <begin position="75"/>
        <end position="96"/>
    </location>
</feature>
<dbReference type="InterPro" id="IPR034804">
    <property type="entry name" value="SQR/QFR_C/D"/>
</dbReference>
<evidence type="ECO:0000256" key="4">
    <source>
        <dbReference type="ARBA" id="ARBA00020076"/>
    </source>
</evidence>
<dbReference type="InterPro" id="IPR018495">
    <property type="entry name" value="Succ_DH_cyt_bsu_CS"/>
</dbReference>
<dbReference type="RefSeq" id="WP_100283450.1">
    <property type="nucleotide sequence ID" value="NZ_CP024923.1"/>
</dbReference>
<organism evidence="14 15">
    <name type="scientific">Sphingomonas psychrotolerans</name>
    <dbReference type="NCBI Taxonomy" id="1327635"/>
    <lineage>
        <taxon>Bacteria</taxon>
        <taxon>Pseudomonadati</taxon>
        <taxon>Pseudomonadota</taxon>
        <taxon>Alphaproteobacteria</taxon>
        <taxon>Sphingomonadales</taxon>
        <taxon>Sphingomonadaceae</taxon>
        <taxon>Sphingomonas</taxon>
    </lineage>
</organism>
<evidence type="ECO:0000256" key="9">
    <source>
        <dbReference type="ARBA" id="ARBA00023004"/>
    </source>
</evidence>
<dbReference type="NCBIfam" id="TIGR02970">
    <property type="entry name" value="succ_dehyd_cytB"/>
    <property type="match status" value="1"/>
</dbReference>
<dbReference type="PROSITE" id="PS01000">
    <property type="entry name" value="SDH_CYT_1"/>
    <property type="match status" value="1"/>
</dbReference>
<keyword evidence="6 13" id="KW-0812">Transmembrane</keyword>
<evidence type="ECO:0000313" key="14">
    <source>
        <dbReference type="EMBL" id="ATY33651.1"/>
    </source>
</evidence>
<feature type="transmembrane region" description="Helical" evidence="13">
    <location>
        <begin position="116"/>
        <end position="135"/>
    </location>
</feature>
<dbReference type="Proteomes" id="UP000229081">
    <property type="component" value="Chromosome"/>
</dbReference>
<comment type="cofactor">
    <cofactor evidence="12">
        <name>heme</name>
        <dbReference type="ChEBI" id="CHEBI:30413"/>
    </cofactor>
    <text evidence="12">The heme is bound between the two transmembrane subunits.</text>
</comment>
<gene>
    <name evidence="14" type="primary">sdhC</name>
    <name evidence="14" type="ORF">CVN68_18165</name>
</gene>
<dbReference type="KEGG" id="sphc:CVN68_18165"/>
<dbReference type="GO" id="GO:0009055">
    <property type="term" value="F:electron transfer activity"/>
    <property type="evidence" value="ECO:0007669"/>
    <property type="project" value="InterPro"/>
</dbReference>
<evidence type="ECO:0000256" key="2">
    <source>
        <dbReference type="ARBA" id="ARBA00004141"/>
    </source>
</evidence>
<name>A0A2K8MQB2_9SPHN</name>
<evidence type="ECO:0000256" key="13">
    <source>
        <dbReference type="SAM" id="Phobius"/>
    </source>
</evidence>
<comment type="subcellular location">
    <subcellularLocation>
        <location evidence="2">Membrane</location>
        <topology evidence="2">Multi-pass membrane protein</topology>
    </subcellularLocation>
</comment>
<dbReference type="AlphaFoldDB" id="A0A2K8MQB2"/>
<dbReference type="EMBL" id="CP024923">
    <property type="protein sequence ID" value="ATY33651.1"/>
    <property type="molecule type" value="Genomic_DNA"/>
</dbReference>
<reference evidence="14 15" key="1">
    <citation type="submission" date="2017-11" db="EMBL/GenBank/DDBJ databases">
        <title>Complete genome sequence of Sphingomonas sp. Strain Cra20, a psychrotolerant potential plant growth promoting rhizobacteria.</title>
        <authorList>
            <person name="Luo Y."/>
        </authorList>
    </citation>
    <scope>NUCLEOTIDE SEQUENCE [LARGE SCALE GENOMIC DNA]</scope>
    <source>
        <strain evidence="14 15">Cra20</strain>
    </source>
</reference>
<accession>A0A2K8MQB2</accession>